<feature type="transmembrane region" description="Helical" evidence="1">
    <location>
        <begin position="206"/>
        <end position="226"/>
    </location>
</feature>
<organism evidence="3 4">
    <name type="scientific">BD1-7 clade bacterium</name>
    <dbReference type="NCBI Taxonomy" id="2029982"/>
    <lineage>
        <taxon>Bacteria</taxon>
        <taxon>Pseudomonadati</taxon>
        <taxon>Pseudomonadota</taxon>
        <taxon>Gammaproteobacteria</taxon>
        <taxon>Cellvibrionales</taxon>
        <taxon>Spongiibacteraceae</taxon>
        <taxon>BD1-7 clade</taxon>
    </lineage>
</organism>
<evidence type="ECO:0000256" key="1">
    <source>
        <dbReference type="SAM" id="Phobius"/>
    </source>
</evidence>
<accession>A0A5S9R0Q4</accession>
<feature type="transmembrane region" description="Helical" evidence="1">
    <location>
        <begin position="362"/>
        <end position="384"/>
    </location>
</feature>
<feature type="transmembrane region" description="Helical" evidence="1">
    <location>
        <begin position="396"/>
        <end position="421"/>
    </location>
</feature>
<evidence type="ECO:0000259" key="2">
    <source>
        <dbReference type="Pfam" id="PF01757"/>
    </source>
</evidence>
<evidence type="ECO:0000313" key="4">
    <source>
        <dbReference type="Proteomes" id="UP000441399"/>
    </source>
</evidence>
<name>A0A5S9R0Q4_9GAMM</name>
<keyword evidence="3" id="KW-0808">Transferase</keyword>
<dbReference type="Proteomes" id="UP000441399">
    <property type="component" value="Unassembled WGS sequence"/>
</dbReference>
<protein>
    <submittedName>
        <fullName evidence="3">O-acetyltransferase OatA</fullName>
        <ecNumber evidence="3">2.3.1.-</ecNumber>
    </submittedName>
</protein>
<dbReference type="PANTHER" id="PTHR11161">
    <property type="entry name" value="O-ACYLTRANSFERASE"/>
    <property type="match status" value="1"/>
</dbReference>
<feature type="transmembrane region" description="Helical" evidence="1">
    <location>
        <begin position="289"/>
        <end position="310"/>
    </location>
</feature>
<dbReference type="PANTHER" id="PTHR11161:SF0">
    <property type="entry name" value="O-ACYLTRANSFERASE LIKE PROTEIN"/>
    <property type="match status" value="1"/>
</dbReference>
<keyword evidence="4" id="KW-1185">Reference proteome</keyword>
<keyword evidence="1" id="KW-1133">Transmembrane helix</keyword>
<feature type="transmembrane region" description="Helical" evidence="1">
    <location>
        <begin position="316"/>
        <end position="341"/>
    </location>
</feature>
<dbReference type="InterPro" id="IPR052728">
    <property type="entry name" value="O2_lipid_transport_reg"/>
</dbReference>
<keyword evidence="1" id="KW-0472">Membrane</keyword>
<dbReference type="EC" id="2.3.1.-" evidence="3"/>
<evidence type="ECO:0000313" key="3">
    <source>
        <dbReference type="EMBL" id="CAA0124996.1"/>
    </source>
</evidence>
<feature type="domain" description="Acyltransferase 3" evidence="2">
    <location>
        <begin position="42"/>
        <end position="417"/>
    </location>
</feature>
<feature type="transmembrane region" description="Helical" evidence="1">
    <location>
        <begin position="130"/>
        <end position="152"/>
    </location>
</feature>
<feature type="transmembrane region" description="Helical" evidence="1">
    <location>
        <begin position="177"/>
        <end position="199"/>
    </location>
</feature>
<reference evidence="3 4" key="1">
    <citation type="submission" date="2019-11" db="EMBL/GenBank/DDBJ databases">
        <authorList>
            <person name="Holert J."/>
        </authorList>
    </citation>
    <scope>NUCLEOTIDE SEQUENCE [LARGE SCALE GENOMIC DNA]</scope>
    <source>
        <strain evidence="3">SB11_3</strain>
    </source>
</reference>
<dbReference type="Pfam" id="PF01757">
    <property type="entry name" value="Acyl_transf_3"/>
    <property type="match status" value="1"/>
</dbReference>
<feature type="transmembrane region" description="Helical" evidence="1">
    <location>
        <begin position="90"/>
        <end position="110"/>
    </location>
</feature>
<dbReference type="GO" id="GO:0016747">
    <property type="term" value="F:acyltransferase activity, transferring groups other than amino-acyl groups"/>
    <property type="evidence" value="ECO:0007669"/>
    <property type="project" value="InterPro"/>
</dbReference>
<dbReference type="EMBL" id="CACSIO010000061">
    <property type="protein sequence ID" value="CAA0124996.1"/>
    <property type="molecule type" value="Genomic_DNA"/>
</dbReference>
<proteinExistence type="predicted"/>
<gene>
    <name evidence="3" type="primary">oatA_3</name>
    <name evidence="3" type="ORF">OPDIPICF_03296</name>
</gene>
<feature type="transmembrane region" description="Helical" evidence="1">
    <location>
        <begin position="257"/>
        <end position="277"/>
    </location>
</feature>
<sequence length="437" mass="50557">MIDWPWARSTDAPRRIDWVAIKQCFSVRENWHSLLQQDMQRNAALDGLRAAAVLYLLFYHAFHLVFLFAVPDDQSQFLMHLSVWLQPLVMGDRSVDAFFVLSGFLVSDLLMREYQRRGSIELWRFLRRRFWRLSPLYYCLILVFVVFAVPWVEPRYYLANVLYLNNILPLSHQYIPFTWSLAIEEQFYCLLAIFFALGFLHWRHRFLVLFGLFVGSAAIRLAYLYLHPELLVQPDQLLVVSSPVREGFAEQLYTSTWMRIGPLIAGVLLAYCVRFHGRLMQQIAGARGGIFMLMALAAVLVLANFVPLFGWDYPQLSLLLMIGLHRHVFAVAVMIMMLLVLYPARYSQWFSNFCSFNGFAPIAKLGFALYLGHLPVMMGVYVQMLDWGWLDSQLTLANAAALLLIASPFFLSGSVLVYILIEKPFLRLRDVKLVVKG</sequence>
<keyword evidence="1" id="KW-0812">Transmembrane</keyword>
<feature type="transmembrane region" description="Helical" evidence="1">
    <location>
        <begin position="48"/>
        <end position="70"/>
    </location>
</feature>
<keyword evidence="3" id="KW-0012">Acyltransferase</keyword>
<dbReference type="AlphaFoldDB" id="A0A5S9R0Q4"/>
<dbReference type="InterPro" id="IPR002656">
    <property type="entry name" value="Acyl_transf_3_dom"/>
</dbReference>